<dbReference type="SUPFAM" id="SSF88946">
    <property type="entry name" value="Sigma2 domain of RNA polymerase sigma factors"/>
    <property type="match status" value="1"/>
</dbReference>
<evidence type="ECO:0000256" key="5">
    <source>
        <dbReference type="ARBA" id="ARBA00023163"/>
    </source>
</evidence>
<gene>
    <name evidence="8" type="ORF">FHX39_001872</name>
</gene>
<dbReference type="GO" id="GO:0016987">
    <property type="term" value="F:sigma factor activity"/>
    <property type="evidence" value="ECO:0007669"/>
    <property type="project" value="UniProtKB-KW"/>
</dbReference>
<dbReference type="PANTHER" id="PTHR43133:SF58">
    <property type="entry name" value="ECF RNA POLYMERASE SIGMA FACTOR SIGD"/>
    <property type="match status" value="1"/>
</dbReference>
<proteinExistence type="inferred from homology"/>
<dbReference type="AlphaFoldDB" id="A0A7W5JVD1"/>
<evidence type="ECO:0000259" key="6">
    <source>
        <dbReference type="Pfam" id="PF04542"/>
    </source>
</evidence>
<dbReference type="Gene3D" id="1.10.1740.10">
    <property type="match status" value="1"/>
</dbReference>
<dbReference type="InterPro" id="IPR013325">
    <property type="entry name" value="RNA_pol_sigma_r2"/>
</dbReference>
<feature type="domain" description="RNA polymerase sigma-70 region 2" evidence="6">
    <location>
        <begin position="30"/>
        <end position="102"/>
    </location>
</feature>
<accession>A0A7W5JVD1</accession>
<dbReference type="CDD" id="cd06171">
    <property type="entry name" value="Sigma70_r4"/>
    <property type="match status" value="1"/>
</dbReference>
<reference evidence="8 9" key="1">
    <citation type="submission" date="2020-08" db="EMBL/GenBank/DDBJ databases">
        <title>Sequencing the genomes of 1000 actinobacteria strains.</title>
        <authorList>
            <person name="Klenk H.-P."/>
        </authorList>
    </citation>
    <scope>NUCLEOTIDE SEQUENCE [LARGE SCALE GENOMIC DNA]</scope>
    <source>
        <strain evidence="8 9">DSM 11053</strain>
    </source>
</reference>
<protein>
    <submittedName>
        <fullName evidence="8">RNA polymerase sigma-70 factor (ECF subfamily)</fullName>
    </submittedName>
</protein>
<dbReference type="EMBL" id="JACHZG010000001">
    <property type="protein sequence ID" value="MBB3326928.1"/>
    <property type="molecule type" value="Genomic_DNA"/>
</dbReference>
<dbReference type="PANTHER" id="PTHR43133">
    <property type="entry name" value="RNA POLYMERASE ECF-TYPE SIGMA FACTO"/>
    <property type="match status" value="1"/>
</dbReference>
<dbReference type="InterPro" id="IPR014284">
    <property type="entry name" value="RNA_pol_sigma-70_dom"/>
</dbReference>
<evidence type="ECO:0000256" key="1">
    <source>
        <dbReference type="ARBA" id="ARBA00010641"/>
    </source>
</evidence>
<evidence type="ECO:0000313" key="8">
    <source>
        <dbReference type="EMBL" id="MBB3326928.1"/>
    </source>
</evidence>
<dbReference type="InterPro" id="IPR039425">
    <property type="entry name" value="RNA_pol_sigma-70-like"/>
</dbReference>
<dbReference type="GO" id="GO:0006352">
    <property type="term" value="P:DNA-templated transcription initiation"/>
    <property type="evidence" value="ECO:0007669"/>
    <property type="project" value="InterPro"/>
</dbReference>
<dbReference type="InterPro" id="IPR036388">
    <property type="entry name" value="WH-like_DNA-bd_sf"/>
</dbReference>
<dbReference type="RefSeq" id="WP_183337814.1">
    <property type="nucleotide sequence ID" value="NZ_JACHZG010000001.1"/>
</dbReference>
<comment type="caution">
    <text evidence="8">The sequence shown here is derived from an EMBL/GenBank/DDBJ whole genome shotgun (WGS) entry which is preliminary data.</text>
</comment>
<evidence type="ECO:0000256" key="3">
    <source>
        <dbReference type="ARBA" id="ARBA00023082"/>
    </source>
</evidence>
<dbReference type="InterPro" id="IPR013324">
    <property type="entry name" value="RNA_pol_sigma_r3/r4-like"/>
</dbReference>
<dbReference type="NCBIfam" id="TIGR02937">
    <property type="entry name" value="sigma70-ECF"/>
    <property type="match status" value="1"/>
</dbReference>
<evidence type="ECO:0000256" key="2">
    <source>
        <dbReference type="ARBA" id="ARBA00023015"/>
    </source>
</evidence>
<organism evidence="8 9">
    <name type="scientific">Microlunatus antarcticus</name>
    <dbReference type="NCBI Taxonomy" id="53388"/>
    <lineage>
        <taxon>Bacteria</taxon>
        <taxon>Bacillati</taxon>
        <taxon>Actinomycetota</taxon>
        <taxon>Actinomycetes</taxon>
        <taxon>Propionibacteriales</taxon>
        <taxon>Propionibacteriaceae</taxon>
        <taxon>Microlunatus</taxon>
    </lineage>
</organism>
<dbReference type="Pfam" id="PF08281">
    <property type="entry name" value="Sigma70_r4_2"/>
    <property type="match status" value="1"/>
</dbReference>
<dbReference type="InterPro" id="IPR013249">
    <property type="entry name" value="RNA_pol_sigma70_r4_t2"/>
</dbReference>
<sequence>MSSTPLGKDLLDRDLLTRARPGDDGAVNLLVAAVRRAVHAYARSRLSTYSGGAEVAEDVAQDVCLAVVDLLPRYQDHGAPFGALVYAIASNKVVDAQRRYARTPYHLVDELPDRPEPAPGPETQAMTRSDVRAALALLDLLPPRTARVVRLRAEGLSAEEVGAVLGMSANAVRVTQHRALARIRLLVAGSAEHRERFADRSATRTAA</sequence>
<keyword evidence="5" id="KW-0804">Transcription</keyword>
<evidence type="ECO:0000259" key="7">
    <source>
        <dbReference type="Pfam" id="PF08281"/>
    </source>
</evidence>
<dbReference type="Pfam" id="PF04542">
    <property type="entry name" value="Sigma70_r2"/>
    <property type="match status" value="1"/>
</dbReference>
<evidence type="ECO:0000313" key="9">
    <source>
        <dbReference type="Proteomes" id="UP000565572"/>
    </source>
</evidence>
<dbReference type="Gene3D" id="1.10.10.10">
    <property type="entry name" value="Winged helix-like DNA-binding domain superfamily/Winged helix DNA-binding domain"/>
    <property type="match status" value="1"/>
</dbReference>
<comment type="similarity">
    <text evidence="1">Belongs to the sigma-70 factor family. ECF subfamily.</text>
</comment>
<dbReference type="InterPro" id="IPR007627">
    <property type="entry name" value="RNA_pol_sigma70_r2"/>
</dbReference>
<dbReference type="Proteomes" id="UP000565572">
    <property type="component" value="Unassembled WGS sequence"/>
</dbReference>
<feature type="domain" description="RNA polymerase sigma factor 70 region 4 type 2" evidence="7">
    <location>
        <begin position="134"/>
        <end position="183"/>
    </location>
</feature>
<dbReference type="SUPFAM" id="SSF88659">
    <property type="entry name" value="Sigma3 and sigma4 domains of RNA polymerase sigma factors"/>
    <property type="match status" value="1"/>
</dbReference>
<dbReference type="GO" id="GO:0003677">
    <property type="term" value="F:DNA binding"/>
    <property type="evidence" value="ECO:0007669"/>
    <property type="project" value="UniProtKB-KW"/>
</dbReference>
<keyword evidence="4" id="KW-0238">DNA-binding</keyword>
<evidence type="ECO:0000256" key="4">
    <source>
        <dbReference type="ARBA" id="ARBA00023125"/>
    </source>
</evidence>
<keyword evidence="3" id="KW-0731">Sigma factor</keyword>
<keyword evidence="2" id="KW-0805">Transcription regulation</keyword>
<keyword evidence="9" id="KW-1185">Reference proteome</keyword>
<name>A0A7W5JVD1_9ACTN</name>